<feature type="region of interest" description="Disordered" evidence="1">
    <location>
        <begin position="45"/>
        <end position="86"/>
    </location>
</feature>
<protein>
    <submittedName>
        <fullName evidence="2">Uncharacterized protein</fullName>
    </submittedName>
</protein>
<gene>
    <name evidence="2" type="ORF">N7530_007578</name>
</gene>
<feature type="compositionally biased region" description="Basic and acidic residues" evidence="1">
    <location>
        <begin position="52"/>
        <end position="63"/>
    </location>
</feature>
<dbReference type="EMBL" id="JAPWDO010000005">
    <property type="protein sequence ID" value="KAJ5470221.1"/>
    <property type="molecule type" value="Genomic_DNA"/>
</dbReference>
<keyword evidence="3" id="KW-1185">Reference proteome</keyword>
<proteinExistence type="predicted"/>
<organism evidence="2 3">
    <name type="scientific">Penicillium desertorum</name>
    <dbReference type="NCBI Taxonomy" id="1303715"/>
    <lineage>
        <taxon>Eukaryota</taxon>
        <taxon>Fungi</taxon>
        <taxon>Dikarya</taxon>
        <taxon>Ascomycota</taxon>
        <taxon>Pezizomycotina</taxon>
        <taxon>Eurotiomycetes</taxon>
        <taxon>Eurotiomycetidae</taxon>
        <taxon>Eurotiales</taxon>
        <taxon>Aspergillaceae</taxon>
        <taxon>Penicillium</taxon>
    </lineage>
</organism>
<comment type="caution">
    <text evidence="2">The sequence shown here is derived from an EMBL/GenBank/DDBJ whole genome shotgun (WGS) entry which is preliminary data.</text>
</comment>
<dbReference type="Proteomes" id="UP001147760">
    <property type="component" value="Unassembled WGS sequence"/>
</dbReference>
<name>A0A9W9WMJ8_9EURO</name>
<evidence type="ECO:0000313" key="2">
    <source>
        <dbReference type="EMBL" id="KAJ5470221.1"/>
    </source>
</evidence>
<reference evidence="2" key="1">
    <citation type="submission" date="2022-12" db="EMBL/GenBank/DDBJ databases">
        <authorList>
            <person name="Petersen C."/>
        </authorList>
    </citation>
    <scope>NUCLEOTIDE SEQUENCE</scope>
    <source>
        <strain evidence="2">IBT 17660</strain>
    </source>
</reference>
<accession>A0A9W9WMJ8</accession>
<sequence length="86" mass="9218">MSPQYAPFCLAQFRQGVHRGRPQDPTAPSLPLGEAYKPHCMALFAIPDPDNDADHREGNEDGRAASGYGDDGGQGQHDRLAGVSLN</sequence>
<dbReference type="AlphaFoldDB" id="A0A9W9WMJ8"/>
<evidence type="ECO:0000313" key="3">
    <source>
        <dbReference type="Proteomes" id="UP001147760"/>
    </source>
</evidence>
<reference evidence="2" key="2">
    <citation type="journal article" date="2023" name="IMA Fungus">
        <title>Comparative genomic study of the Penicillium genus elucidates a diverse pangenome and 15 lateral gene transfer events.</title>
        <authorList>
            <person name="Petersen C."/>
            <person name="Sorensen T."/>
            <person name="Nielsen M.R."/>
            <person name="Sondergaard T.E."/>
            <person name="Sorensen J.L."/>
            <person name="Fitzpatrick D.A."/>
            <person name="Frisvad J.C."/>
            <person name="Nielsen K.L."/>
        </authorList>
    </citation>
    <scope>NUCLEOTIDE SEQUENCE</scope>
    <source>
        <strain evidence="2">IBT 17660</strain>
    </source>
</reference>
<evidence type="ECO:0000256" key="1">
    <source>
        <dbReference type="SAM" id="MobiDB-lite"/>
    </source>
</evidence>